<comment type="subcellular location">
    <subcellularLocation>
        <location evidence="1">Endomembrane system</location>
        <topology evidence="1">Multi-pass membrane protein</topology>
    </subcellularLocation>
</comment>
<dbReference type="Pfam" id="PF05090">
    <property type="entry name" value="HTTM"/>
    <property type="match status" value="1"/>
</dbReference>
<comment type="caution">
    <text evidence="7">The sequence shown here is derived from an EMBL/GenBank/DDBJ whole genome shotgun (WGS) entry which is preliminary data.</text>
</comment>
<dbReference type="SMART" id="SM00752">
    <property type="entry name" value="HTTM"/>
    <property type="match status" value="1"/>
</dbReference>
<dbReference type="InterPro" id="IPR053934">
    <property type="entry name" value="HTTM_dom"/>
</dbReference>
<evidence type="ECO:0000256" key="2">
    <source>
        <dbReference type="ARBA" id="ARBA00022692"/>
    </source>
</evidence>
<dbReference type="STRING" id="391625.PPSIR1_07213"/>
<evidence type="ECO:0000259" key="6">
    <source>
        <dbReference type="SMART" id="SM00752"/>
    </source>
</evidence>
<dbReference type="PANTHER" id="PTHR39535">
    <property type="entry name" value="SPORULATION-DELAYING PROTEIN SDPB"/>
    <property type="match status" value="1"/>
</dbReference>
<dbReference type="Proteomes" id="UP000005801">
    <property type="component" value="Unassembled WGS sequence"/>
</dbReference>
<reference evidence="7 8" key="1">
    <citation type="submission" date="2007-06" db="EMBL/GenBank/DDBJ databases">
        <authorList>
            <person name="Shimkets L."/>
            <person name="Ferriera S."/>
            <person name="Johnson J."/>
            <person name="Kravitz S."/>
            <person name="Beeson K."/>
            <person name="Sutton G."/>
            <person name="Rogers Y.-H."/>
            <person name="Friedman R."/>
            <person name="Frazier M."/>
            <person name="Venter J.C."/>
        </authorList>
    </citation>
    <scope>NUCLEOTIDE SEQUENCE [LARGE SCALE GENOMIC DNA]</scope>
    <source>
        <strain evidence="7 8">SIR-1</strain>
    </source>
</reference>
<keyword evidence="4 5" id="KW-0472">Membrane</keyword>
<evidence type="ECO:0000313" key="8">
    <source>
        <dbReference type="Proteomes" id="UP000005801"/>
    </source>
</evidence>
<feature type="transmembrane region" description="Helical" evidence="5">
    <location>
        <begin position="35"/>
        <end position="56"/>
    </location>
</feature>
<feature type="domain" description="HTTM-like" evidence="6">
    <location>
        <begin position="26"/>
        <end position="316"/>
    </location>
</feature>
<evidence type="ECO:0000256" key="1">
    <source>
        <dbReference type="ARBA" id="ARBA00004127"/>
    </source>
</evidence>
<protein>
    <recommendedName>
        <fullName evidence="6">HTTM-like domain-containing protein</fullName>
    </recommendedName>
</protein>
<organism evidence="7 8">
    <name type="scientific">Plesiocystis pacifica SIR-1</name>
    <dbReference type="NCBI Taxonomy" id="391625"/>
    <lineage>
        <taxon>Bacteria</taxon>
        <taxon>Pseudomonadati</taxon>
        <taxon>Myxococcota</taxon>
        <taxon>Polyangia</taxon>
        <taxon>Nannocystales</taxon>
        <taxon>Nannocystaceae</taxon>
        <taxon>Plesiocystis</taxon>
    </lineage>
</organism>
<keyword evidence="3 5" id="KW-1133">Transmembrane helix</keyword>
<feature type="transmembrane region" description="Helical" evidence="5">
    <location>
        <begin position="127"/>
        <end position="148"/>
    </location>
</feature>
<evidence type="ECO:0000256" key="4">
    <source>
        <dbReference type="ARBA" id="ARBA00023136"/>
    </source>
</evidence>
<gene>
    <name evidence="7" type="ORF">PPSIR1_07213</name>
</gene>
<dbReference type="RefSeq" id="WP_006971900.1">
    <property type="nucleotide sequence ID" value="NZ_ABCS01000024.1"/>
</dbReference>
<keyword evidence="8" id="KW-1185">Reference proteome</keyword>
<name>A6G5A1_9BACT</name>
<dbReference type="AlphaFoldDB" id="A6G5A1"/>
<proteinExistence type="predicted"/>
<dbReference type="OrthoDB" id="5494577at2"/>
<dbReference type="PANTHER" id="PTHR39535:SF2">
    <property type="entry name" value="HTTM DOMAIN-CONTAINING PROTEIN"/>
    <property type="match status" value="1"/>
</dbReference>
<feature type="transmembrane region" description="Helical" evidence="5">
    <location>
        <begin position="278"/>
        <end position="311"/>
    </location>
</feature>
<keyword evidence="2 5" id="KW-0812">Transmembrane</keyword>
<sequence length="351" mass="39018">MTEARSGWDFTEWLVGIIGRLAGDEDPLTLGVARAVIAGVLLVSALCHIGAVAEYFSDESMLYGRFAALAFPSRRSIFFDIGDPWAVRAIFGVGVVALALWCVGLFTRVSGFVGMFVWISLYGRNPLLYAYPDQLAMVLGFLLLWMPAGRGFSLDARWRGLGGPVPLWCRRVLQLQLAILYVATGYEKTGETWDPDGTAIYYTVVNPYNRHYDVGQFAAAVQPWLLRPLTLAVLCWERWFGYFVLLHWAYEALGRRLPAWGERAREGRPGWPLPDLRWVFLGFGAAMHLGIQLSVYVVLFSPLVVGTYVCFLTGDDLRGLVGGLRRLLHGLGRRLLGRGSEAPPDPVPSSE</sequence>
<accession>A6G5A1</accession>
<feature type="transmembrane region" description="Helical" evidence="5">
    <location>
        <begin position="85"/>
        <end position="107"/>
    </location>
</feature>
<dbReference type="GO" id="GO:0012505">
    <property type="term" value="C:endomembrane system"/>
    <property type="evidence" value="ECO:0007669"/>
    <property type="project" value="UniProtKB-SubCell"/>
</dbReference>
<dbReference type="EMBL" id="ABCS01000024">
    <property type="protein sequence ID" value="EDM79013.1"/>
    <property type="molecule type" value="Genomic_DNA"/>
</dbReference>
<dbReference type="InterPro" id="IPR011020">
    <property type="entry name" value="HTTM-like"/>
</dbReference>
<evidence type="ECO:0000256" key="3">
    <source>
        <dbReference type="ARBA" id="ARBA00022989"/>
    </source>
</evidence>
<dbReference type="eggNOG" id="COG3011">
    <property type="taxonomic scope" value="Bacteria"/>
</dbReference>
<dbReference type="InterPro" id="IPR052964">
    <property type="entry name" value="Sporulation_signal_mat"/>
</dbReference>
<evidence type="ECO:0000313" key="7">
    <source>
        <dbReference type="EMBL" id="EDM79013.1"/>
    </source>
</evidence>
<evidence type="ECO:0000256" key="5">
    <source>
        <dbReference type="SAM" id="Phobius"/>
    </source>
</evidence>